<evidence type="ECO:0000313" key="6">
    <source>
        <dbReference type="Proteomes" id="UP001203852"/>
    </source>
</evidence>
<dbReference type="GO" id="GO:0000244">
    <property type="term" value="P:spliceosomal tri-snRNP complex assembly"/>
    <property type="evidence" value="ECO:0007669"/>
    <property type="project" value="TreeGrafter"/>
</dbReference>
<feature type="region of interest" description="Disordered" evidence="2">
    <location>
        <begin position="114"/>
        <end position="143"/>
    </location>
</feature>
<reference evidence="5" key="1">
    <citation type="journal article" date="2022" name="bioRxiv">
        <title>Deciphering the potential niche of two novel black yeast fungi from a biological soil crust based on their genomes, phenotypes, and melanin regulation.</title>
        <authorList>
            <consortium name="DOE Joint Genome Institute"/>
            <person name="Carr E.C."/>
            <person name="Barton Q."/>
            <person name="Grambo S."/>
            <person name="Sullivan M."/>
            <person name="Renfro C.M."/>
            <person name="Kuo A."/>
            <person name="Pangilinan J."/>
            <person name="Lipzen A."/>
            <person name="Keymanesh K."/>
            <person name="Savage E."/>
            <person name="Barry K."/>
            <person name="Grigoriev I.V."/>
            <person name="Riekhof W.R."/>
            <person name="Harris S.S."/>
        </authorList>
    </citation>
    <scope>NUCLEOTIDE SEQUENCE</scope>
    <source>
        <strain evidence="5">JF 03-4F</strain>
    </source>
</reference>
<dbReference type="CDD" id="cd13777">
    <property type="entry name" value="Aar2_N"/>
    <property type="match status" value="1"/>
</dbReference>
<comment type="caution">
    <text evidence="5">The sequence shown here is derived from an EMBL/GenBank/DDBJ whole genome shotgun (WGS) entry which is preliminary data.</text>
</comment>
<feature type="domain" description="AAR2 C-terminal" evidence="3">
    <location>
        <begin position="197"/>
        <end position="366"/>
    </location>
</feature>
<comment type="similarity">
    <text evidence="1">Belongs to the AAR2 family.</text>
</comment>
<dbReference type="Gene3D" id="1.25.40.550">
    <property type="entry name" value="Aar2, C-terminal domain-like"/>
    <property type="match status" value="1"/>
</dbReference>
<dbReference type="Pfam" id="PF05282">
    <property type="entry name" value="AAR2"/>
    <property type="match status" value="1"/>
</dbReference>
<evidence type="ECO:0000313" key="5">
    <source>
        <dbReference type="EMBL" id="KAI1618067.1"/>
    </source>
</evidence>
<evidence type="ECO:0000259" key="3">
    <source>
        <dbReference type="Pfam" id="PF05282"/>
    </source>
</evidence>
<feature type="compositionally biased region" description="Low complexity" evidence="2">
    <location>
        <begin position="114"/>
        <end position="130"/>
    </location>
</feature>
<proteinExistence type="inferred from homology"/>
<organism evidence="5 6">
    <name type="scientific">Exophiala viscosa</name>
    <dbReference type="NCBI Taxonomy" id="2486360"/>
    <lineage>
        <taxon>Eukaryota</taxon>
        <taxon>Fungi</taxon>
        <taxon>Dikarya</taxon>
        <taxon>Ascomycota</taxon>
        <taxon>Pezizomycotina</taxon>
        <taxon>Eurotiomycetes</taxon>
        <taxon>Chaetothyriomycetidae</taxon>
        <taxon>Chaetothyriales</taxon>
        <taxon>Herpotrichiellaceae</taxon>
        <taxon>Exophiala</taxon>
    </lineage>
</organism>
<name>A0AAN6IHA7_9EURO</name>
<dbReference type="EMBL" id="MU404350">
    <property type="protein sequence ID" value="KAI1618067.1"/>
    <property type="molecule type" value="Genomic_DNA"/>
</dbReference>
<dbReference type="PANTHER" id="PTHR12689:SF4">
    <property type="entry name" value="PROTEIN AAR2 HOMOLOG"/>
    <property type="match status" value="1"/>
</dbReference>
<sequence length="408" mass="45923">MASQLENPTVLLLSLPPKTFIGLDLLSFNSSPNFQGITNIPVGLHFLYTGTDASLSIRHGRWLNVRRQCLVLQWNSATENLDLLEPDSQTAQSAIRSVSPRGLVDYTALQDATSDLSSQQQSEQDDPTSQQHDDHRAESTDWPSLTSHLTSSLLTRLLSPAWIISSISTAPADTEHIPGLSHLETDNALRQSPLDLLPINLKQTWSEGDIGRTRTDRARDRSWYLEQLVDNVTPSGADRTVGAKQVLGELQFCFLMVLTLANYSCLEQWKRLLTVMFTCRTALIEIEAYFVEAVKVLRMQARHIEDVDGGLFEMRDESASSWLRSVWGKFRALVDETFTENTSGGQALKAEIEALQKFFEEKYGWQSERDTLRRGMLELEDGERIEVSMQGVDEDEEKGEYAPLIVDT</sequence>
<dbReference type="AlphaFoldDB" id="A0AAN6IHA7"/>
<evidence type="ECO:0000259" key="4">
    <source>
        <dbReference type="Pfam" id="PF20981"/>
    </source>
</evidence>
<dbReference type="InterPro" id="IPR033648">
    <property type="entry name" value="AAR2_C"/>
</dbReference>
<dbReference type="PANTHER" id="PTHR12689">
    <property type="entry name" value="A1 CISTRON SPLICING FACTOR AAR2-RELATED"/>
    <property type="match status" value="1"/>
</dbReference>
<feature type="domain" description="AAR2 N-terminal" evidence="4">
    <location>
        <begin position="7"/>
        <end position="158"/>
    </location>
</feature>
<dbReference type="Pfam" id="PF20981">
    <property type="entry name" value="AAR2_1st"/>
    <property type="match status" value="1"/>
</dbReference>
<accession>A0AAN6IHA7</accession>
<dbReference type="Proteomes" id="UP001203852">
    <property type="component" value="Unassembled WGS sequence"/>
</dbReference>
<evidence type="ECO:0000256" key="1">
    <source>
        <dbReference type="ARBA" id="ARBA00006281"/>
    </source>
</evidence>
<keyword evidence="6" id="KW-1185">Reference proteome</keyword>
<gene>
    <name evidence="5" type="ORF">EDD36DRAFT_459726</name>
</gene>
<dbReference type="InterPro" id="IPR033647">
    <property type="entry name" value="Aar2_N"/>
</dbReference>
<dbReference type="InterPro" id="IPR038514">
    <property type="entry name" value="AAR2_C_sf"/>
</dbReference>
<dbReference type="InterPro" id="IPR038516">
    <property type="entry name" value="AAR2_N_sf"/>
</dbReference>
<dbReference type="Gene3D" id="2.60.34.20">
    <property type="match status" value="1"/>
</dbReference>
<dbReference type="InterPro" id="IPR007946">
    <property type="entry name" value="AAR2"/>
</dbReference>
<protein>
    <submittedName>
        <fullName evidence="5">A1 cistron-splicing factor</fullName>
    </submittedName>
</protein>
<evidence type="ECO:0000256" key="2">
    <source>
        <dbReference type="SAM" id="MobiDB-lite"/>
    </source>
</evidence>
<dbReference type="CDD" id="cd13778">
    <property type="entry name" value="Aar2_C"/>
    <property type="match status" value="1"/>
</dbReference>